<evidence type="ECO:0000256" key="4">
    <source>
        <dbReference type="ARBA" id="ARBA00023136"/>
    </source>
</evidence>
<dbReference type="PRINTS" id="PR00360">
    <property type="entry name" value="C2DOMAIN"/>
</dbReference>
<evidence type="ECO:0000256" key="2">
    <source>
        <dbReference type="ARBA" id="ARBA00022692"/>
    </source>
</evidence>
<dbReference type="OrthoDB" id="67700at2759"/>
<evidence type="ECO:0000256" key="1">
    <source>
        <dbReference type="ARBA" id="ARBA00004167"/>
    </source>
</evidence>
<organism evidence="8 9">
    <name type="scientific">Zostera marina</name>
    <name type="common">Eelgrass</name>
    <dbReference type="NCBI Taxonomy" id="29655"/>
    <lineage>
        <taxon>Eukaryota</taxon>
        <taxon>Viridiplantae</taxon>
        <taxon>Streptophyta</taxon>
        <taxon>Embryophyta</taxon>
        <taxon>Tracheophyta</taxon>
        <taxon>Spermatophyta</taxon>
        <taxon>Magnoliopsida</taxon>
        <taxon>Liliopsida</taxon>
        <taxon>Zosteraceae</taxon>
        <taxon>Zostera</taxon>
    </lineage>
</organism>
<dbReference type="AlphaFoldDB" id="A0A0K9PXD8"/>
<evidence type="ECO:0008006" key="10">
    <source>
        <dbReference type="Google" id="ProtNLM"/>
    </source>
</evidence>
<proteinExistence type="predicted"/>
<protein>
    <recommendedName>
        <fullName evidence="10">C2 and GRAM domain-containing protein</fullName>
    </recommendedName>
</protein>
<keyword evidence="2 5" id="KW-0812">Transmembrane</keyword>
<comment type="caution">
    <text evidence="8">The sequence shown here is derived from an EMBL/GenBank/DDBJ whole genome shotgun (WGS) entry which is preliminary data.</text>
</comment>
<keyword evidence="4 5" id="KW-0472">Membrane</keyword>
<dbReference type="PROSITE" id="PS51778">
    <property type="entry name" value="VAST"/>
    <property type="match status" value="2"/>
</dbReference>
<dbReference type="SMART" id="SM00239">
    <property type="entry name" value="C2"/>
    <property type="match status" value="2"/>
</dbReference>
<dbReference type="Proteomes" id="UP000036987">
    <property type="component" value="Unassembled WGS sequence"/>
</dbReference>
<evidence type="ECO:0000313" key="8">
    <source>
        <dbReference type="EMBL" id="KMZ73651.1"/>
    </source>
</evidence>
<dbReference type="InterPro" id="IPR000008">
    <property type="entry name" value="C2_dom"/>
</dbReference>
<dbReference type="InterPro" id="IPR004182">
    <property type="entry name" value="GRAM"/>
</dbReference>
<evidence type="ECO:0000259" key="7">
    <source>
        <dbReference type="PROSITE" id="PS51778"/>
    </source>
</evidence>
<dbReference type="OMA" id="FIYVFSH"/>
<dbReference type="EMBL" id="LFYR01000555">
    <property type="protein sequence ID" value="KMZ73651.1"/>
    <property type="molecule type" value="Genomic_DNA"/>
</dbReference>
<dbReference type="STRING" id="29655.A0A0K9PXD8"/>
<evidence type="ECO:0000313" key="9">
    <source>
        <dbReference type="Proteomes" id="UP000036987"/>
    </source>
</evidence>
<gene>
    <name evidence="8" type="ORF">ZOSMA_144G00110</name>
</gene>
<dbReference type="Gene3D" id="2.30.29.30">
    <property type="entry name" value="Pleckstrin-homology domain (PH domain)/Phosphotyrosine-binding domain (PTB)"/>
    <property type="match status" value="1"/>
</dbReference>
<dbReference type="Pfam" id="PF16016">
    <property type="entry name" value="VASt"/>
    <property type="match status" value="2"/>
</dbReference>
<name>A0A0K9PXD8_ZOSMR</name>
<dbReference type="PROSITE" id="PS50004">
    <property type="entry name" value="C2"/>
    <property type="match status" value="2"/>
</dbReference>
<comment type="subcellular location">
    <subcellularLocation>
        <location evidence="1">Membrane</location>
        <topology evidence="1">Single-pass membrane protein</topology>
    </subcellularLocation>
</comment>
<dbReference type="GO" id="GO:0016020">
    <property type="term" value="C:membrane"/>
    <property type="evidence" value="ECO:0007669"/>
    <property type="project" value="UniProtKB-SubCell"/>
</dbReference>
<dbReference type="InterPro" id="IPR035892">
    <property type="entry name" value="C2_domain_sf"/>
</dbReference>
<dbReference type="SUPFAM" id="SSF49562">
    <property type="entry name" value="C2 domain (Calcium/lipid-binding domain, CaLB)"/>
    <property type="match status" value="2"/>
</dbReference>
<keyword evidence="9" id="KW-1185">Reference proteome</keyword>
<dbReference type="PANTHER" id="PTHR46296">
    <property type="entry name" value="BNAA05G37250D PROTEIN"/>
    <property type="match status" value="1"/>
</dbReference>
<feature type="domain" description="C2" evidence="6">
    <location>
        <begin position="465"/>
        <end position="584"/>
    </location>
</feature>
<dbReference type="Pfam" id="PF00168">
    <property type="entry name" value="C2"/>
    <property type="match status" value="2"/>
</dbReference>
<dbReference type="Pfam" id="PF02893">
    <property type="entry name" value="GRAM"/>
    <property type="match status" value="1"/>
</dbReference>
<evidence type="ECO:0000259" key="6">
    <source>
        <dbReference type="PROSITE" id="PS50004"/>
    </source>
</evidence>
<dbReference type="SMART" id="SM00568">
    <property type="entry name" value="GRAM"/>
    <property type="match status" value="1"/>
</dbReference>
<evidence type="ECO:0000256" key="5">
    <source>
        <dbReference type="SAM" id="Phobius"/>
    </source>
</evidence>
<dbReference type="InterPro" id="IPR011993">
    <property type="entry name" value="PH-like_dom_sf"/>
</dbReference>
<dbReference type="InterPro" id="IPR044511">
    <property type="entry name" value="At1g03370/At5g50170-like"/>
</dbReference>
<dbReference type="CDD" id="cd00030">
    <property type="entry name" value="C2"/>
    <property type="match status" value="2"/>
</dbReference>
<feature type="domain" description="VASt" evidence="7">
    <location>
        <begin position="183"/>
        <end position="366"/>
    </location>
</feature>
<reference evidence="9" key="1">
    <citation type="journal article" date="2016" name="Nature">
        <title>The genome of the seagrass Zostera marina reveals angiosperm adaptation to the sea.</title>
        <authorList>
            <person name="Olsen J.L."/>
            <person name="Rouze P."/>
            <person name="Verhelst B."/>
            <person name="Lin Y.-C."/>
            <person name="Bayer T."/>
            <person name="Collen J."/>
            <person name="Dattolo E."/>
            <person name="De Paoli E."/>
            <person name="Dittami S."/>
            <person name="Maumus F."/>
            <person name="Michel G."/>
            <person name="Kersting A."/>
            <person name="Lauritano C."/>
            <person name="Lohaus R."/>
            <person name="Toepel M."/>
            <person name="Tonon T."/>
            <person name="Vanneste K."/>
            <person name="Amirebrahimi M."/>
            <person name="Brakel J."/>
            <person name="Bostroem C."/>
            <person name="Chovatia M."/>
            <person name="Grimwood J."/>
            <person name="Jenkins J.W."/>
            <person name="Jueterbock A."/>
            <person name="Mraz A."/>
            <person name="Stam W.T."/>
            <person name="Tice H."/>
            <person name="Bornberg-Bauer E."/>
            <person name="Green P.J."/>
            <person name="Pearson G.A."/>
            <person name="Procaccini G."/>
            <person name="Duarte C.M."/>
            <person name="Schmutz J."/>
            <person name="Reusch T.B.H."/>
            <person name="Van de Peer Y."/>
        </authorList>
    </citation>
    <scope>NUCLEOTIDE SEQUENCE [LARGE SCALE GENOMIC DNA]</scope>
    <source>
        <strain evidence="9">cv. Finnish</strain>
    </source>
</reference>
<evidence type="ECO:0000256" key="3">
    <source>
        <dbReference type="ARBA" id="ARBA00022989"/>
    </source>
</evidence>
<feature type="transmembrane region" description="Helical" evidence="5">
    <location>
        <begin position="396"/>
        <end position="418"/>
    </location>
</feature>
<dbReference type="InterPro" id="IPR031968">
    <property type="entry name" value="VASt"/>
</dbReference>
<feature type="domain" description="C2" evidence="6">
    <location>
        <begin position="1"/>
        <end position="102"/>
    </location>
</feature>
<accession>A0A0K9PXD8</accession>
<dbReference type="Gene3D" id="2.60.40.150">
    <property type="entry name" value="C2 domain"/>
    <property type="match status" value="2"/>
</dbReference>
<feature type="domain" description="VASt" evidence="7">
    <location>
        <begin position="798"/>
        <end position="971"/>
    </location>
</feature>
<sequence length="971" mass="109233">MKLTVQVLEARNLPAMDMNGFSDPYVRMQIGRYDCKTKVVYKHLNPTWDEKFTFQVEDLNDELSMSVMDEDKFSTDDFIGRFVISVSTIYDSPNGSIESEWYSLQPLKKRTKQKDFGEIRLAFSVDLNDFVPQSPSLASESSSTSHFEVESFSNRNDSKTSFEELLRLVESNNEGEDIPQSLSGGILVDQAYITSTAALNTYLFSPDSDYLPSLAESQGTTALEQAPWVVGTDGKMTREVTYIKAASKLIKAVKATEEQTYLKVVPGVGQSSYALLSSVSTPDVPYGTYFKTEILFCITPGPELAPEEDREEEEEIETSLLTVSWRTNFTSSTMMKGMIENGTRQGLKETYTQFVEFLSQKFKPVDSKDLGATSKDQILASLTVQKESELKLASRILGNFTVFSSVIITLYVFLHIMLSNQTIFSNMGGLEFSGLDLPDSVGEVIVCIILVLQGERSLKLLGQFLQARKQKGSDHGIKAQGDGWLLTVALIGGDCLGAVNTNTSPDPYIVFTCNGKTKTSSIKFQTSDPQWNEIFEFDAMDNPPSVMRIDVYDFDGPFCEANLLGYAEINFVKSNLSELADVWILLKGNLAQACQSKVHLRVFLNNTRGTEVAKDYLDKMEKEFGKKINLRSPQTNSTFQKLFSLPMEEFIINDFSCYLKRKMPLQGRLFLSPRIIGFSANLFGRKTIFYFLWEDIEEIETVPPTLASVGSPSLKVFLLPGKGMDARHGAKTRDSKGRLVFQFQSFVSFHNANRTIMVLWKAKSRSPEQIVKLVEEESESHNLLSQQEESGQFVSMEDTNTILSDVFSSAADVSVNLLMELFSGGLLDRKVMEALGCSEYHFNHWETIKPEVQQRQIDYKFSSGSGNSHYEGKVISSQQKTKLAEKNGWLIEEVIAPQGGVPYGEYFSVHTKYKIEDIAIRTNACNVQVSMGVQWLKYTKQQKRLTKSIVTDWVSRIQDMFRLAEQFITAK</sequence>
<keyword evidence="3 5" id="KW-1133">Transmembrane helix</keyword>
<dbReference type="PANTHER" id="PTHR46296:SF8">
    <property type="entry name" value="OS06G0297800 PROTEIN"/>
    <property type="match status" value="1"/>
</dbReference>